<dbReference type="InterPro" id="IPR057277">
    <property type="entry name" value="LysM_C"/>
</dbReference>
<dbReference type="EMBL" id="JAOQAV010000030">
    <property type="protein sequence ID" value="KAJ4183262.1"/>
    <property type="molecule type" value="Genomic_DNA"/>
</dbReference>
<dbReference type="Proteomes" id="UP001152087">
    <property type="component" value="Unassembled WGS sequence"/>
</dbReference>
<reference evidence="3" key="1">
    <citation type="submission" date="2022-09" db="EMBL/GenBank/DDBJ databases">
        <title>Fusarium specimens isolated from Avocado Roots.</title>
        <authorList>
            <person name="Stajich J."/>
            <person name="Roper C."/>
            <person name="Heimlech-Rivalta G."/>
        </authorList>
    </citation>
    <scope>NUCLEOTIDE SEQUENCE</scope>
    <source>
        <strain evidence="3">A02</strain>
    </source>
</reference>
<keyword evidence="4" id="KW-1185">Reference proteome</keyword>
<organism evidence="3 4">
    <name type="scientific">Fusarium falciforme</name>
    <dbReference type="NCBI Taxonomy" id="195108"/>
    <lineage>
        <taxon>Eukaryota</taxon>
        <taxon>Fungi</taxon>
        <taxon>Dikarya</taxon>
        <taxon>Ascomycota</taxon>
        <taxon>Pezizomycotina</taxon>
        <taxon>Sordariomycetes</taxon>
        <taxon>Hypocreomycetidae</taxon>
        <taxon>Hypocreales</taxon>
        <taxon>Nectriaceae</taxon>
        <taxon>Fusarium</taxon>
        <taxon>Fusarium solani species complex</taxon>
    </lineage>
</organism>
<feature type="signal peptide" evidence="1">
    <location>
        <begin position="1"/>
        <end position="18"/>
    </location>
</feature>
<evidence type="ECO:0000256" key="1">
    <source>
        <dbReference type="SAM" id="SignalP"/>
    </source>
</evidence>
<evidence type="ECO:0000313" key="3">
    <source>
        <dbReference type="EMBL" id="KAJ4183262.1"/>
    </source>
</evidence>
<sequence length="108" mass="11938">MCLSLGATFLAFAPTALGWKITLYDQENCNDHGENFSYYAVTGKGDMDYCVGLAAKPDEVPSNVHCSYFTDKGKVGPLPCDGQSRAAHSVRVFRGEAEFYEQFDRSDH</sequence>
<feature type="domain" description="Secreted LysM effector LysM C-terminal" evidence="2">
    <location>
        <begin position="19"/>
        <end position="102"/>
    </location>
</feature>
<gene>
    <name evidence="3" type="ORF">NW755_009751</name>
</gene>
<comment type="caution">
    <text evidence="3">The sequence shown here is derived from an EMBL/GenBank/DDBJ whole genome shotgun (WGS) entry which is preliminary data.</text>
</comment>
<dbReference type="OrthoDB" id="73875at2759"/>
<protein>
    <recommendedName>
        <fullName evidence="2">Secreted LysM effector LysM C-terminal domain-containing protein</fullName>
    </recommendedName>
</protein>
<evidence type="ECO:0000313" key="4">
    <source>
        <dbReference type="Proteomes" id="UP001152087"/>
    </source>
</evidence>
<proteinExistence type="predicted"/>
<accession>A0A9W8R2V4</accession>
<evidence type="ECO:0000259" key="2">
    <source>
        <dbReference type="Pfam" id="PF25139"/>
    </source>
</evidence>
<dbReference type="Pfam" id="PF25139">
    <property type="entry name" value="LysM14_C"/>
    <property type="match status" value="1"/>
</dbReference>
<dbReference type="AlphaFoldDB" id="A0A9W8R2V4"/>
<feature type="chain" id="PRO_5040979498" description="Secreted LysM effector LysM C-terminal domain-containing protein" evidence="1">
    <location>
        <begin position="19"/>
        <end position="108"/>
    </location>
</feature>
<keyword evidence="1" id="KW-0732">Signal</keyword>
<name>A0A9W8R2V4_9HYPO</name>